<dbReference type="InterPro" id="IPR044965">
    <property type="entry name" value="Glyco_hydro_17_plant"/>
</dbReference>
<dbReference type="PANTHER" id="PTHR32227">
    <property type="entry name" value="GLUCAN ENDO-1,3-BETA-GLUCOSIDASE BG1-RELATED-RELATED"/>
    <property type="match status" value="1"/>
</dbReference>
<keyword evidence="5" id="KW-0326">Glycosidase</keyword>
<dbReference type="Gene3D" id="1.20.58.1040">
    <property type="match status" value="1"/>
</dbReference>
<proteinExistence type="inferred from homology"/>
<dbReference type="EMBL" id="JABTTQ020000009">
    <property type="protein sequence ID" value="KAK6149107.1"/>
    <property type="molecule type" value="Genomic_DNA"/>
</dbReference>
<evidence type="ECO:0000256" key="6">
    <source>
        <dbReference type="RuleBase" id="RU004335"/>
    </source>
</evidence>
<dbReference type="SMART" id="SM00768">
    <property type="entry name" value="X8"/>
    <property type="match status" value="1"/>
</dbReference>
<organism evidence="8 9">
    <name type="scientific">Rehmannia glutinosa</name>
    <name type="common">Chinese foxglove</name>
    <dbReference type="NCBI Taxonomy" id="99300"/>
    <lineage>
        <taxon>Eukaryota</taxon>
        <taxon>Viridiplantae</taxon>
        <taxon>Streptophyta</taxon>
        <taxon>Embryophyta</taxon>
        <taxon>Tracheophyta</taxon>
        <taxon>Spermatophyta</taxon>
        <taxon>Magnoliopsida</taxon>
        <taxon>eudicotyledons</taxon>
        <taxon>Gunneridae</taxon>
        <taxon>Pentapetalae</taxon>
        <taxon>asterids</taxon>
        <taxon>lamiids</taxon>
        <taxon>Lamiales</taxon>
        <taxon>Orobanchaceae</taxon>
        <taxon>Rehmannieae</taxon>
        <taxon>Rehmannia</taxon>
    </lineage>
</organism>
<name>A0ABR0WNV3_REHGL</name>
<dbReference type="Pfam" id="PF00332">
    <property type="entry name" value="Glyco_hydro_17"/>
    <property type="match status" value="1"/>
</dbReference>
<sequence>MVVDLLLQNGVPEARVYTSQEDILQAFAGSGISLTITIFNISSISSYEDARAWIHKKSPYISTSNVRRVFLGDQAFARGLTDKTFLNSALNALEFIQTALNEAGYGDLVKATLPHPFTILKDNITKPSEAEFKDVIKEEILRLIRFIQANDAPFVIELFPIEIITLLNMDPSFGFPDNKSTHVVTDVNGAVYTNVFEFVYDSFVWALEKSGAPNLKPVVSQVGWPTDAYPGASSANAERFFKSLLPLVASNKGTPKRPGSPIDTYVHCLADENRNPSSAPHARHWGIYRSNGEPKYKIDLTGKGRDIFPATAKGIMRMPERWCVFNAKTITDSEKAKVEFDFACKNADCTSLSPGGSCSQLSYIENISYAFNMYFQAEFQDEKACKFNGLGKVITDNPSTGSCVFPVEVVRGQQVVYRTKGDGNRVHEMPGFAAICVFLISIFWPLF</sequence>
<evidence type="ECO:0000313" key="9">
    <source>
        <dbReference type="Proteomes" id="UP001318860"/>
    </source>
</evidence>
<keyword evidence="4" id="KW-1015">Disulfide bond</keyword>
<comment type="caution">
    <text evidence="8">The sequence shown here is derived from an EMBL/GenBank/DDBJ whole genome shotgun (WGS) entry which is preliminary data.</text>
</comment>
<dbReference type="InterPro" id="IPR000490">
    <property type="entry name" value="Glyco_hydro_17"/>
</dbReference>
<evidence type="ECO:0000313" key="8">
    <source>
        <dbReference type="EMBL" id="KAK6149107.1"/>
    </source>
</evidence>
<dbReference type="InterPro" id="IPR012946">
    <property type="entry name" value="X8"/>
</dbReference>
<keyword evidence="9" id="KW-1185">Reference proteome</keyword>
<evidence type="ECO:0000256" key="5">
    <source>
        <dbReference type="ARBA" id="ARBA00023295"/>
    </source>
</evidence>
<reference evidence="8 9" key="1">
    <citation type="journal article" date="2021" name="Comput. Struct. Biotechnol. J.">
        <title>De novo genome assembly of the potent medicinal plant Rehmannia glutinosa using nanopore technology.</title>
        <authorList>
            <person name="Ma L."/>
            <person name="Dong C."/>
            <person name="Song C."/>
            <person name="Wang X."/>
            <person name="Zheng X."/>
            <person name="Niu Y."/>
            <person name="Chen S."/>
            <person name="Feng W."/>
        </authorList>
    </citation>
    <scope>NUCLEOTIDE SEQUENCE [LARGE SCALE GENOMIC DNA]</scope>
    <source>
        <strain evidence="8">DH-2019</strain>
    </source>
</reference>
<evidence type="ECO:0000259" key="7">
    <source>
        <dbReference type="SMART" id="SM00768"/>
    </source>
</evidence>
<gene>
    <name evidence="8" type="ORF">DH2020_016632</name>
</gene>
<dbReference type="Proteomes" id="UP001318860">
    <property type="component" value="Unassembled WGS sequence"/>
</dbReference>
<evidence type="ECO:0000256" key="3">
    <source>
        <dbReference type="ARBA" id="ARBA00022801"/>
    </source>
</evidence>
<keyword evidence="2" id="KW-0732">Signal</keyword>
<dbReference type="Pfam" id="PF07983">
    <property type="entry name" value="X8"/>
    <property type="match status" value="1"/>
</dbReference>
<dbReference type="Gene3D" id="3.20.20.80">
    <property type="entry name" value="Glycosidases"/>
    <property type="match status" value="1"/>
</dbReference>
<dbReference type="InterPro" id="IPR017853">
    <property type="entry name" value="GH"/>
</dbReference>
<evidence type="ECO:0000256" key="1">
    <source>
        <dbReference type="ARBA" id="ARBA00008773"/>
    </source>
</evidence>
<feature type="domain" description="X8" evidence="7">
    <location>
        <begin position="321"/>
        <end position="405"/>
    </location>
</feature>
<protein>
    <recommendedName>
        <fullName evidence="7">X8 domain-containing protein</fullName>
    </recommendedName>
</protein>
<dbReference type="SUPFAM" id="SSF51445">
    <property type="entry name" value="(Trans)glycosidases"/>
    <property type="match status" value="1"/>
</dbReference>
<keyword evidence="3" id="KW-0378">Hydrolase</keyword>
<accession>A0ABR0WNV3</accession>
<comment type="similarity">
    <text evidence="1 6">Belongs to the glycosyl hydrolase 17 family.</text>
</comment>
<evidence type="ECO:0000256" key="4">
    <source>
        <dbReference type="ARBA" id="ARBA00023157"/>
    </source>
</evidence>
<evidence type="ECO:0000256" key="2">
    <source>
        <dbReference type="ARBA" id="ARBA00022729"/>
    </source>
</evidence>